<dbReference type="EMBL" id="KZ819193">
    <property type="protein sequence ID" value="PWZ00129.1"/>
    <property type="molecule type" value="Genomic_DNA"/>
</dbReference>
<name>A0A317XS00_9BASI</name>
<dbReference type="InParanoid" id="A0A317XS00"/>
<evidence type="ECO:0000256" key="6">
    <source>
        <dbReference type="SAM" id="MobiDB-lite"/>
    </source>
</evidence>
<dbReference type="AlphaFoldDB" id="A0A317XS00"/>
<keyword evidence="5 7" id="KW-0472">Membrane</keyword>
<feature type="compositionally biased region" description="Low complexity" evidence="6">
    <location>
        <begin position="142"/>
        <end position="152"/>
    </location>
</feature>
<feature type="region of interest" description="Disordered" evidence="6">
    <location>
        <begin position="134"/>
        <end position="171"/>
    </location>
</feature>
<protein>
    <submittedName>
        <fullName evidence="8">Uncharacterized protein</fullName>
    </submittedName>
</protein>
<dbReference type="GO" id="GO:0016020">
    <property type="term" value="C:membrane"/>
    <property type="evidence" value="ECO:0007669"/>
    <property type="project" value="UniProtKB-SubCell"/>
</dbReference>
<evidence type="ECO:0000313" key="8">
    <source>
        <dbReference type="EMBL" id="PWZ00129.1"/>
    </source>
</evidence>
<feature type="region of interest" description="Disordered" evidence="6">
    <location>
        <begin position="211"/>
        <end position="253"/>
    </location>
</feature>
<evidence type="ECO:0000256" key="2">
    <source>
        <dbReference type="ARBA" id="ARBA00009530"/>
    </source>
</evidence>
<evidence type="ECO:0000256" key="7">
    <source>
        <dbReference type="SAM" id="Phobius"/>
    </source>
</evidence>
<feature type="region of interest" description="Disordered" evidence="6">
    <location>
        <begin position="273"/>
        <end position="346"/>
    </location>
</feature>
<evidence type="ECO:0000256" key="3">
    <source>
        <dbReference type="ARBA" id="ARBA00022692"/>
    </source>
</evidence>
<dbReference type="Proteomes" id="UP000246740">
    <property type="component" value="Unassembled WGS sequence"/>
</dbReference>
<gene>
    <name evidence="8" type="ORF">BCV70DRAFT_200291</name>
</gene>
<keyword evidence="3 7" id="KW-0812">Transmembrane</keyword>
<dbReference type="InterPro" id="IPR000612">
    <property type="entry name" value="PMP3"/>
</dbReference>
<evidence type="ECO:0000256" key="4">
    <source>
        <dbReference type="ARBA" id="ARBA00022989"/>
    </source>
</evidence>
<dbReference type="OrthoDB" id="2152119at2759"/>
<dbReference type="Pfam" id="PF01679">
    <property type="entry name" value="Pmp3"/>
    <property type="match status" value="1"/>
</dbReference>
<keyword evidence="4 7" id="KW-1133">Transmembrane helix</keyword>
<comment type="similarity">
    <text evidence="2">Belongs to the UPF0057 (PMP3) family.</text>
</comment>
<feature type="compositionally biased region" description="Basic and acidic residues" evidence="6">
    <location>
        <begin position="335"/>
        <end position="346"/>
    </location>
</feature>
<proteinExistence type="inferred from homology"/>
<accession>A0A317XS00</accession>
<feature type="compositionally biased region" description="Polar residues" evidence="6">
    <location>
        <begin position="231"/>
        <end position="246"/>
    </location>
</feature>
<feature type="transmembrane region" description="Helical" evidence="7">
    <location>
        <begin position="29"/>
        <end position="49"/>
    </location>
</feature>
<comment type="subcellular location">
    <subcellularLocation>
        <location evidence="1">Membrane</location>
    </subcellularLocation>
</comment>
<evidence type="ECO:0000313" key="9">
    <source>
        <dbReference type="Proteomes" id="UP000246740"/>
    </source>
</evidence>
<dbReference type="PANTHER" id="PTHR21659">
    <property type="entry name" value="HYDROPHOBIC PROTEIN RCI2 LOW TEMPERATURE AND SALT RESPONSIVE PROTEIN LTI6 -RELATED"/>
    <property type="match status" value="1"/>
</dbReference>
<keyword evidence="9" id="KW-1185">Reference proteome</keyword>
<reference evidence="8 9" key="1">
    <citation type="journal article" date="2018" name="Mol. Biol. Evol.">
        <title>Broad Genomic Sampling Reveals a Smut Pathogenic Ancestry of the Fungal Clade Ustilaginomycotina.</title>
        <authorList>
            <person name="Kijpornyongpan T."/>
            <person name="Mondo S.J."/>
            <person name="Barry K."/>
            <person name="Sandor L."/>
            <person name="Lee J."/>
            <person name="Lipzen A."/>
            <person name="Pangilinan J."/>
            <person name="LaButti K."/>
            <person name="Hainaut M."/>
            <person name="Henrissat B."/>
            <person name="Grigoriev I.V."/>
            <person name="Spatafora J.W."/>
            <person name="Aime M.C."/>
        </authorList>
    </citation>
    <scope>NUCLEOTIDE SEQUENCE [LARGE SCALE GENOMIC DNA]</scope>
    <source>
        <strain evidence="8 9">MCA 3645</strain>
    </source>
</reference>
<evidence type="ECO:0000256" key="1">
    <source>
        <dbReference type="ARBA" id="ARBA00004370"/>
    </source>
</evidence>
<organism evidence="8 9">
    <name type="scientific">Testicularia cyperi</name>
    <dbReference type="NCBI Taxonomy" id="1882483"/>
    <lineage>
        <taxon>Eukaryota</taxon>
        <taxon>Fungi</taxon>
        <taxon>Dikarya</taxon>
        <taxon>Basidiomycota</taxon>
        <taxon>Ustilaginomycotina</taxon>
        <taxon>Ustilaginomycetes</taxon>
        <taxon>Ustilaginales</taxon>
        <taxon>Anthracoideaceae</taxon>
        <taxon>Testicularia</taxon>
    </lineage>
</organism>
<evidence type="ECO:0000256" key="5">
    <source>
        <dbReference type="ARBA" id="ARBA00023136"/>
    </source>
</evidence>
<sequence>MSKLLRNGIPRKENGKIDFSWKNHYGFTGLIWLLGFIFPPLAVAIRFGIGKDFLINVPLTICGWIPGQLHNWFIQNIRNNDTKNRTPRWAIRYGLVDDRPAKKLAKSRAWTGRYNDRNPQRVLYDDDGNAHYVDDATRAGSTDDSNSITSSSNHHHHHHAAAGAGAGGLRPQRTGLVEADQWINEDGHDARSIRPSYSDAAWNQDASGYTAMSESQSKRSMGRLFSKRGTKTTSAIEPITPTSSSPTDRHSSITELNKSTHSFAAPNRHSYTRSAHHDDLLSSSGAAVPAYSDDEDDQGPEYPTRSTPYRRRAASIRSNASGPLFTPTSQQQSQPRREADIFAHEF</sequence>
<dbReference type="PANTHER" id="PTHR21659:SF85">
    <property type="entry name" value="EXPRESSED PROTEIN"/>
    <property type="match status" value="1"/>
</dbReference>